<dbReference type="Proteomes" id="UP000199532">
    <property type="component" value="Unassembled WGS sequence"/>
</dbReference>
<dbReference type="InterPro" id="IPR013783">
    <property type="entry name" value="Ig-like_fold"/>
</dbReference>
<gene>
    <name evidence="2" type="ORF">SAMN04487995_3372</name>
</gene>
<protein>
    <submittedName>
        <fullName evidence="2">Gliding motility-associated C-terminal domain-containing protein</fullName>
    </submittedName>
</protein>
<dbReference type="AlphaFoldDB" id="A0A1H6WJR3"/>
<accession>A0A1H6WJR3</accession>
<feature type="signal peptide" evidence="1">
    <location>
        <begin position="1"/>
        <end position="22"/>
    </location>
</feature>
<dbReference type="Gene3D" id="2.60.40.10">
    <property type="entry name" value="Immunoglobulins"/>
    <property type="match status" value="1"/>
</dbReference>
<dbReference type="InterPro" id="IPR026341">
    <property type="entry name" value="T9SS_type_B"/>
</dbReference>
<sequence length="643" mass="71118">MRIQLLSIFFIFLVLQSFSVYSQAPVITDGDYCKTGGGDFSVTPFEGCGTLTATIKNNLPSATSVGYNTNYDLKSQPNNLANVTSATYNAPGTYTILQVGSLQSTGFTLCKQVKVYENKAINAKLEVFCSILKVTIEDDIVAKAYNTVEINWGDGQNNSIWKSGDGPMTRSYSGAIPKISIQGKHGSNVPCAGETKFLDPVAVENSIESIQIKRLEMQSDGKITMLYNGMEKVSTEVFYSEANGNYLTTGEVRNVAQPGSIVLDKGLSAEKEYRLKLASEDNCGGKKDSREVKTMVLEATSQEGEIALKWNRYLEGNDFVGYQLFRDDVPIKSFPSIDDLTFSDTDIDCNKTYKYQIVASTSLVNSFSAPKSEKMLSTIPDRIKEASVTVADNNLISADVILGEKGVTNSYNLVIERAQHGSGNFTQVSTDQNQELHFEDNTVNTGSTSYCYRFKFENSCQLSTEFTEPVCSILLRQSPQELTWNDAVPFTEGLDSYDVIQSESGVLTPMGLNTTYPIDLTNQPKTEFSFQIRAKSKSGSLLSFSNLIKYEQNVMLLIPDAFTPNGDNVNERFEIKGLFINSFQISVFNRWGQVVFQSDDILQSWDGTINGANAPAGYYTYKTEISDIEDKPFVKEGTVLLIR</sequence>
<organism evidence="2 3">
    <name type="scientific">Dyadobacter koreensis</name>
    <dbReference type="NCBI Taxonomy" id="408657"/>
    <lineage>
        <taxon>Bacteria</taxon>
        <taxon>Pseudomonadati</taxon>
        <taxon>Bacteroidota</taxon>
        <taxon>Cytophagia</taxon>
        <taxon>Cytophagales</taxon>
        <taxon>Spirosomataceae</taxon>
        <taxon>Dyadobacter</taxon>
    </lineage>
</organism>
<keyword evidence="1" id="KW-0732">Signal</keyword>
<dbReference type="NCBIfam" id="TIGR04131">
    <property type="entry name" value="Bac_Flav_CTERM"/>
    <property type="match status" value="1"/>
</dbReference>
<dbReference type="STRING" id="408657.SAMN04487995_3372"/>
<feature type="chain" id="PRO_5011656935" evidence="1">
    <location>
        <begin position="23"/>
        <end position="643"/>
    </location>
</feature>
<evidence type="ECO:0000256" key="1">
    <source>
        <dbReference type="SAM" id="SignalP"/>
    </source>
</evidence>
<dbReference type="Pfam" id="PF13585">
    <property type="entry name" value="CHU_C"/>
    <property type="match status" value="1"/>
</dbReference>
<name>A0A1H6WJR3_9BACT</name>
<dbReference type="EMBL" id="FNXY01000005">
    <property type="protein sequence ID" value="SEJ13030.1"/>
    <property type="molecule type" value="Genomic_DNA"/>
</dbReference>
<keyword evidence="3" id="KW-1185">Reference proteome</keyword>
<proteinExistence type="predicted"/>
<evidence type="ECO:0000313" key="2">
    <source>
        <dbReference type="EMBL" id="SEJ13030.1"/>
    </source>
</evidence>
<evidence type="ECO:0000313" key="3">
    <source>
        <dbReference type="Proteomes" id="UP000199532"/>
    </source>
</evidence>
<reference evidence="2 3" key="1">
    <citation type="submission" date="2016-10" db="EMBL/GenBank/DDBJ databases">
        <authorList>
            <person name="de Groot N.N."/>
        </authorList>
    </citation>
    <scope>NUCLEOTIDE SEQUENCE [LARGE SCALE GENOMIC DNA]</scope>
    <source>
        <strain evidence="2 3">DSM 19938</strain>
    </source>
</reference>
<dbReference type="RefSeq" id="WP_177197049.1">
    <property type="nucleotide sequence ID" value="NZ_FNXY01000005.1"/>
</dbReference>